<feature type="region of interest" description="Disordered" evidence="1">
    <location>
        <begin position="1"/>
        <end position="61"/>
    </location>
</feature>
<evidence type="ECO:0000313" key="3">
    <source>
        <dbReference type="Proteomes" id="UP001632037"/>
    </source>
</evidence>
<feature type="compositionally biased region" description="Low complexity" evidence="1">
    <location>
        <begin position="15"/>
        <end position="35"/>
    </location>
</feature>
<gene>
    <name evidence="2" type="ORF">V7S43_010192</name>
</gene>
<reference evidence="2 3" key="1">
    <citation type="submission" date="2024-09" db="EMBL/GenBank/DDBJ databases">
        <title>Genome sequencing and assembly of Phytophthora oleae, isolate VK10A, causative agent of rot of olive drupes.</title>
        <authorList>
            <person name="Conti Taguali S."/>
            <person name="Riolo M."/>
            <person name="La Spada F."/>
            <person name="Cacciola S.O."/>
            <person name="Dionisio G."/>
        </authorList>
    </citation>
    <scope>NUCLEOTIDE SEQUENCE [LARGE SCALE GENOMIC DNA]</scope>
    <source>
        <strain evidence="2 3">VK10A</strain>
    </source>
</reference>
<name>A0ABD3FGK2_9STRA</name>
<evidence type="ECO:0000256" key="1">
    <source>
        <dbReference type="SAM" id="MobiDB-lite"/>
    </source>
</evidence>
<comment type="caution">
    <text evidence="2">The sequence shown here is derived from an EMBL/GenBank/DDBJ whole genome shotgun (WGS) entry which is preliminary data.</text>
</comment>
<organism evidence="2 3">
    <name type="scientific">Phytophthora oleae</name>
    <dbReference type="NCBI Taxonomy" id="2107226"/>
    <lineage>
        <taxon>Eukaryota</taxon>
        <taxon>Sar</taxon>
        <taxon>Stramenopiles</taxon>
        <taxon>Oomycota</taxon>
        <taxon>Peronosporomycetes</taxon>
        <taxon>Peronosporales</taxon>
        <taxon>Peronosporaceae</taxon>
        <taxon>Phytophthora</taxon>
    </lineage>
</organism>
<evidence type="ECO:0000313" key="2">
    <source>
        <dbReference type="EMBL" id="KAL3665017.1"/>
    </source>
</evidence>
<proteinExistence type="predicted"/>
<sequence length="111" mass="12332">MQPGSPPSHSLFIQPSSSSSKRPSTRSSSKSSPPAKKQRTSKTPSPTKEEYRFELPDNTPKTIKRDISKLLTEATERDKAPFRLAYPWSQQRACYAPTSTRTSIFSNIASG</sequence>
<dbReference type="AlphaFoldDB" id="A0ABD3FGK2"/>
<dbReference type="Proteomes" id="UP001632037">
    <property type="component" value="Unassembled WGS sequence"/>
</dbReference>
<dbReference type="EMBL" id="JBIMZQ010000022">
    <property type="protein sequence ID" value="KAL3665017.1"/>
    <property type="molecule type" value="Genomic_DNA"/>
</dbReference>
<accession>A0ABD3FGK2</accession>
<protein>
    <submittedName>
        <fullName evidence="2">Uncharacterized protein</fullName>
    </submittedName>
</protein>
<keyword evidence="3" id="KW-1185">Reference proteome</keyword>